<proteinExistence type="inferred from homology"/>
<feature type="chain" id="PRO_5017229743" evidence="3">
    <location>
        <begin position="24"/>
        <end position="420"/>
    </location>
</feature>
<dbReference type="Gene3D" id="3.40.190.10">
    <property type="entry name" value="Periplasmic binding protein-like II"/>
    <property type="match status" value="2"/>
</dbReference>
<reference evidence="4 7" key="1">
    <citation type="submission" date="2018-09" db="EMBL/GenBank/DDBJ databases">
        <title>Roseomonas sp. nov., isolated from feces of Tibetan antelopes in the Qinghai-Tibet plateau, China.</title>
        <authorList>
            <person name="Tian Z."/>
        </authorList>
    </citation>
    <scope>NUCLEOTIDE SEQUENCE [LARGE SCALE GENOMIC DNA]</scope>
    <source>
        <strain evidence="5 6">Z23</strain>
        <strain evidence="4 7">Z24</strain>
    </source>
</reference>
<protein>
    <submittedName>
        <fullName evidence="4">Extracellular solute-binding protein</fullName>
    </submittedName>
</protein>
<evidence type="ECO:0000313" key="5">
    <source>
        <dbReference type="EMBL" id="RMI20626.1"/>
    </source>
</evidence>
<dbReference type="OrthoDB" id="9798191at2"/>
<organism evidence="4 7">
    <name type="scientific">Teichococcus wenyumeiae</name>
    <dbReference type="NCBI Taxonomy" id="2478470"/>
    <lineage>
        <taxon>Bacteria</taxon>
        <taxon>Pseudomonadati</taxon>
        <taxon>Pseudomonadota</taxon>
        <taxon>Alphaproteobacteria</taxon>
        <taxon>Acetobacterales</taxon>
        <taxon>Roseomonadaceae</taxon>
        <taxon>Roseomonas</taxon>
    </lineage>
</organism>
<dbReference type="InterPro" id="IPR006059">
    <property type="entry name" value="SBP"/>
</dbReference>
<dbReference type="InterPro" id="IPR050490">
    <property type="entry name" value="Bact_solute-bd_prot1"/>
</dbReference>
<dbReference type="PANTHER" id="PTHR43649:SF14">
    <property type="entry name" value="BLR3389 PROTEIN"/>
    <property type="match status" value="1"/>
</dbReference>
<dbReference type="EMBL" id="RAQU01000142">
    <property type="protein sequence ID" value="RKK02573.1"/>
    <property type="molecule type" value="Genomic_DNA"/>
</dbReference>
<feature type="signal peptide" evidence="3">
    <location>
        <begin position="1"/>
        <end position="23"/>
    </location>
</feature>
<keyword evidence="6" id="KW-1185">Reference proteome</keyword>
<dbReference type="PANTHER" id="PTHR43649">
    <property type="entry name" value="ARABINOSE-BINDING PROTEIN-RELATED"/>
    <property type="match status" value="1"/>
</dbReference>
<evidence type="ECO:0000256" key="2">
    <source>
        <dbReference type="ARBA" id="ARBA00008520"/>
    </source>
</evidence>
<dbReference type="Proteomes" id="UP000278036">
    <property type="component" value="Unassembled WGS sequence"/>
</dbReference>
<accession>A0A3A9JD04</accession>
<dbReference type="GO" id="GO:0042597">
    <property type="term" value="C:periplasmic space"/>
    <property type="evidence" value="ECO:0007669"/>
    <property type="project" value="UniProtKB-SubCell"/>
</dbReference>
<dbReference type="Proteomes" id="UP000274097">
    <property type="component" value="Unassembled WGS sequence"/>
</dbReference>
<keyword evidence="3" id="KW-0732">Signal</keyword>
<comment type="caution">
    <text evidence="4">The sequence shown here is derived from an EMBL/GenBank/DDBJ whole genome shotgun (WGS) entry which is preliminary data.</text>
</comment>
<dbReference type="SUPFAM" id="SSF53850">
    <property type="entry name" value="Periplasmic binding protein-like II"/>
    <property type="match status" value="1"/>
</dbReference>
<evidence type="ECO:0000313" key="7">
    <source>
        <dbReference type="Proteomes" id="UP000278036"/>
    </source>
</evidence>
<evidence type="ECO:0000313" key="6">
    <source>
        <dbReference type="Proteomes" id="UP000274097"/>
    </source>
</evidence>
<comment type="subcellular location">
    <subcellularLocation>
        <location evidence="1">Periplasm</location>
    </subcellularLocation>
</comment>
<dbReference type="EMBL" id="RFLX01000010">
    <property type="protein sequence ID" value="RMI20626.1"/>
    <property type="molecule type" value="Genomic_DNA"/>
</dbReference>
<sequence length="420" mass="45861">MRAVFRVGAVLTLLACSTAAAWADTTVRWFISETSPAMTAWQKEVARRYEEGHPGTRIEVLVMSGEPYKAKLTTMLQSNDRPHLIYTWGGGVLFAQARAGLLEDITSRVQGAWANELNPAALEAMSYKGKIYGAPTHLTQVVLWYNRRLLKQAGVEVSELATWDGMLGAVKKLQAANIQPFTAGGSDKWPLNMFWSGLALRVGGKEAFEAAMNRSGPGFDGPVFQRASEMFKQLVDLNPFQRGFLADTAPKAAGQFGDGKAALHLMGNWFYNIQKSQSSNQQGVPDEDLGFVPFPQVSGGKGDPSDVVGGINGFLVTRGSPPEAADFLRFYTGTEVQREAAQRGFTIPAAKGTAEQLQNAFFRQVATNLQQAHYVQNFYDQMLGPSVGRVVNDTSADLATGRTTPKQVGQQIQEAWELEQ</sequence>
<evidence type="ECO:0000313" key="4">
    <source>
        <dbReference type="EMBL" id="RKK02573.1"/>
    </source>
</evidence>
<dbReference type="InParanoid" id="A0A3A9JD04"/>
<name>A0A3A9JD04_9PROT</name>
<gene>
    <name evidence="4" type="ORF">D6Z83_19050</name>
    <name evidence="5" type="ORF">EBE87_14240</name>
</gene>
<dbReference type="RefSeq" id="WP_120639834.1">
    <property type="nucleotide sequence ID" value="NZ_RAQU01000142.1"/>
</dbReference>
<evidence type="ECO:0000256" key="3">
    <source>
        <dbReference type="SAM" id="SignalP"/>
    </source>
</evidence>
<evidence type="ECO:0000256" key="1">
    <source>
        <dbReference type="ARBA" id="ARBA00004418"/>
    </source>
</evidence>
<dbReference type="AlphaFoldDB" id="A0A3A9JD04"/>
<comment type="similarity">
    <text evidence="2">Belongs to the bacterial solute-binding protein 1 family.</text>
</comment>
<dbReference type="Pfam" id="PF01547">
    <property type="entry name" value="SBP_bac_1"/>
    <property type="match status" value="1"/>
</dbReference>